<dbReference type="AlphaFoldDB" id="A0A7S3BM90"/>
<organism evidence="1">
    <name type="scientific">Haptolina ericina</name>
    <dbReference type="NCBI Taxonomy" id="156174"/>
    <lineage>
        <taxon>Eukaryota</taxon>
        <taxon>Haptista</taxon>
        <taxon>Haptophyta</taxon>
        <taxon>Prymnesiophyceae</taxon>
        <taxon>Prymnesiales</taxon>
        <taxon>Prymnesiaceae</taxon>
        <taxon>Haptolina</taxon>
    </lineage>
</organism>
<evidence type="ECO:0000313" key="1">
    <source>
        <dbReference type="EMBL" id="CAE0137274.1"/>
    </source>
</evidence>
<gene>
    <name evidence="1" type="ORF">HERI1096_LOCUS31654</name>
</gene>
<accession>A0A7S3BM90</accession>
<dbReference type="EMBL" id="HBHX01057374">
    <property type="protein sequence ID" value="CAE0137274.1"/>
    <property type="molecule type" value="Transcribed_RNA"/>
</dbReference>
<name>A0A7S3BM90_9EUKA</name>
<reference evidence="1" key="1">
    <citation type="submission" date="2021-01" db="EMBL/GenBank/DDBJ databases">
        <authorList>
            <person name="Corre E."/>
            <person name="Pelletier E."/>
            <person name="Niang G."/>
            <person name="Scheremetjew M."/>
            <person name="Finn R."/>
            <person name="Kale V."/>
            <person name="Holt S."/>
            <person name="Cochrane G."/>
            <person name="Meng A."/>
            <person name="Brown T."/>
            <person name="Cohen L."/>
        </authorList>
    </citation>
    <scope>NUCLEOTIDE SEQUENCE</scope>
    <source>
        <strain evidence="1">CCMP281</strain>
    </source>
</reference>
<proteinExistence type="predicted"/>
<protein>
    <submittedName>
        <fullName evidence="1">Uncharacterized protein</fullName>
    </submittedName>
</protein>
<sequence length="310" mass="32487">MDGLPWRQATSVQPAPLDATAANSKMYLAAAVSRKSFADLLELKPAARSSGRPPQDYAKQVPQAALDASWRSCELNHEDSTVRKYVGELKKQRNDHLGLIAAINGTQPPSSFVKQSTSAASVCHTSTASGSQLPAKRGPPVFTNSFVRLSKITMKVEQLKQRLMIAYGEVFAISQERGSRVDEDAPVAQASEAQTGKLEAELERALAEQEAAYASIASAAASASTAAPAPAASQSSSATIVGSVIGVADPATASLMGTANPATSSVELIDVQQEHDDCEAELGCSSADSFFEISADEPQDVSMGEVDDTV</sequence>